<dbReference type="Proteomes" id="UP000013307">
    <property type="component" value="Chromosome"/>
</dbReference>
<evidence type="ECO:0000256" key="3">
    <source>
        <dbReference type="ARBA" id="ARBA00023125"/>
    </source>
</evidence>
<dbReference type="OrthoDB" id="14749at2157"/>
<keyword evidence="10" id="KW-1185">Reference proteome</keyword>
<dbReference type="eggNOG" id="arCOG00488">
    <property type="taxonomic scope" value="Archaea"/>
</dbReference>
<dbReference type="GO" id="GO:0003677">
    <property type="term" value="F:DNA binding"/>
    <property type="evidence" value="ECO:0007669"/>
    <property type="project" value="UniProtKB-UniRule"/>
</dbReference>
<feature type="domain" description="Proliferating cell nuclear antigen PCNA C-terminal" evidence="8">
    <location>
        <begin position="123"/>
        <end position="241"/>
    </location>
</feature>
<proteinExistence type="inferred from homology"/>
<evidence type="ECO:0000256" key="5">
    <source>
        <dbReference type="RuleBase" id="RU003671"/>
    </source>
</evidence>
<dbReference type="Gene3D" id="3.70.10.10">
    <property type="match status" value="1"/>
</dbReference>
<comment type="similarity">
    <text evidence="1 4 5">Belongs to the PCNA family.</text>
</comment>
<sequence length="246" mass="27764">MEVECTVQVDVVKVVFKGLNALITEARFRFREDGLKIRAVDPANVAMVLVDIPDDSFEAYSIDEDEVVVGVDVNRVYDFVKGIKNGEMIDIAVDDERLVLTNRSVSYELSLIAPDAIRKEPRVPQIDLPARIVMDAEELKKFVNLADKFADHVVFRADEDGFYIEAEGDVDGLKLEMGDADLVEFNQQKAKSMFSLEYLKEFVKIASKGDLLTIRLGTDYPVWLAFELCEGKCKVEYILAPRIEAE</sequence>
<dbReference type="PANTHER" id="PTHR11352:SF0">
    <property type="entry name" value="PROLIFERATING CELL NUCLEAR ANTIGEN"/>
    <property type="match status" value="1"/>
</dbReference>
<dbReference type="PANTHER" id="PTHR11352">
    <property type="entry name" value="PROLIFERATING CELL NUCLEAR ANTIGEN"/>
    <property type="match status" value="1"/>
</dbReference>
<evidence type="ECO:0000256" key="2">
    <source>
        <dbReference type="ARBA" id="ARBA00022705"/>
    </source>
</evidence>
<dbReference type="GO" id="GO:0006272">
    <property type="term" value="P:leading strand elongation"/>
    <property type="evidence" value="ECO:0007669"/>
    <property type="project" value="TreeGrafter"/>
</dbReference>
<reference evidence="9 10" key="1">
    <citation type="journal article" date="2013" name="Genome Announc.">
        <title>Complete Genome Sequence of the Thermophilic and Facultatively Chemolithoautotrophic Sulfate Reducer Archaeoglobus sulfaticallidus Strain PM70-1T.</title>
        <authorList>
            <person name="Stokke R."/>
            <person name="Hocking W.P."/>
            <person name="Steinsbu B.O."/>
            <person name="Steen I.H."/>
        </authorList>
    </citation>
    <scope>NUCLEOTIDE SEQUENCE [LARGE SCALE GENOMIC DNA]</scope>
    <source>
        <strain evidence="9">PM70-1</strain>
    </source>
</reference>
<keyword evidence="2 4" id="KW-0235">DNA replication</keyword>
<name>N0BGT8_9EURY</name>
<evidence type="ECO:0000256" key="4">
    <source>
        <dbReference type="HAMAP-Rule" id="MF_00317"/>
    </source>
</evidence>
<evidence type="ECO:0000259" key="8">
    <source>
        <dbReference type="Pfam" id="PF02747"/>
    </source>
</evidence>
<dbReference type="Pfam" id="PF02747">
    <property type="entry name" value="PCNA_C"/>
    <property type="match status" value="1"/>
</dbReference>
<dbReference type="PROSITE" id="PS01251">
    <property type="entry name" value="PCNA_1"/>
    <property type="match status" value="1"/>
</dbReference>
<dbReference type="GeneID" id="15393134"/>
<comment type="function">
    <text evidence="6">Sliding clamp subunit. Responsible for tethering the catalytic subunit of DNA polymerase to DNA during high-speed replication.</text>
</comment>
<protein>
    <recommendedName>
        <fullName evidence="4">DNA polymerase sliding clamp</fullName>
    </recommendedName>
    <alternativeName>
        <fullName evidence="4">Proliferating cell nuclear antigen homolog</fullName>
        <shortName evidence="4">PCNA</shortName>
    </alternativeName>
</protein>
<dbReference type="EMBL" id="CP005290">
    <property type="protein sequence ID" value="AGK61482.1"/>
    <property type="molecule type" value="Genomic_DNA"/>
</dbReference>
<feature type="domain" description="Proliferating cell nuclear antigen PCNA N-terminal" evidence="7">
    <location>
        <begin position="8"/>
        <end position="99"/>
    </location>
</feature>
<dbReference type="GO" id="GO:0006275">
    <property type="term" value="P:regulation of DNA replication"/>
    <property type="evidence" value="ECO:0007669"/>
    <property type="project" value="UniProtKB-UniRule"/>
</dbReference>
<dbReference type="KEGG" id="ast:Asulf_01499"/>
<organism evidence="9 10">
    <name type="scientific">Archaeoglobus sulfaticallidus PM70-1</name>
    <dbReference type="NCBI Taxonomy" id="387631"/>
    <lineage>
        <taxon>Archaea</taxon>
        <taxon>Methanobacteriati</taxon>
        <taxon>Methanobacteriota</taxon>
        <taxon>Archaeoglobi</taxon>
        <taxon>Archaeoglobales</taxon>
        <taxon>Archaeoglobaceae</taxon>
        <taxon>Archaeoglobus</taxon>
    </lineage>
</organism>
<comment type="subunit">
    <text evidence="4">Homotrimer. The subunits circularize to form a toroid; DNA passes through its center. Replication factor C (RFC) is required to load the toroid on the DNA.</text>
</comment>
<evidence type="ECO:0000313" key="10">
    <source>
        <dbReference type="Proteomes" id="UP000013307"/>
    </source>
</evidence>
<dbReference type="HAMAP" id="MF_00317">
    <property type="entry name" value="DNApol_clamp_arch"/>
    <property type="match status" value="1"/>
</dbReference>
<dbReference type="InterPro" id="IPR022659">
    <property type="entry name" value="Pr_cel_nuc_antig_CS"/>
</dbReference>
<evidence type="ECO:0000313" key="9">
    <source>
        <dbReference type="EMBL" id="AGK61482.1"/>
    </source>
</evidence>
<accession>N0BGT8</accession>
<dbReference type="AlphaFoldDB" id="N0BGT8"/>
<dbReference type="PRINTS" id="PR00339">
    <property type="entry name" value="PCNACYCLIN"/>
</dbReference>
<evidence type="ECO:0000259" key="7">
    <source>
        <dbReference type="Pfam" id="PF00705"/>
    </source>
</evidence>
<dbReference type="NCBIfam" id="NF002222">
    <property type="entry name" value="PRK01115.1-5"/>
    <property type="match status" value="1"/>
</dbReference>
<dbReference type="HOGENOM" id="CLU_043978_1_1_2"/>
<dbReference type="InterPro" id="IPR000730">
    <property type="entry name" value="Pr_cel_nuc_antig"/>
</dbReference>
<dbReference type="STRING" id="387631.Asulf_01499"/>
<comment type="function">
    <text evidence="4">Sliding clamp subunit that acts as a moving platform for DNA processing. Responsible for tethering the catalytic subunit of DNA polymerase and other proteins to DNA during high-speed replication.</text>
</comment>
<keyword evidence="3 4" id="KW-0238">DNA-binding</keyword>
<evidence type="ECO:0000256" key="1">
    <source>
        <dbReference type="ARBA" id="ARBA00010462"/>
    </source>
</evidence>
<dbReference type="Pfam" id="PF00705">
    <property type="entry name" value="PCNA_N"/>
    <property type="match status" value="1"/>
</dbReference>
<dbReference type="GO" id="GO:0030337">
    <property type="term" value="F:DNA polymerase processivity factor activity"/>
    <property type="evidence" value="ECO:0007669"/>
    <property type="project" value="UniProtKB-UniRule"/>
</dbReference>
<dbReference type="InterPro" id="IPR046938">
    <property type="entry name" value="DNA_clamp_sf"/>
</dbReference>
<dbReference type="RefSeq" id="WP_015591080.1">
    <property type="nucleotide sequence ID" value="NC_021169.1"/>
</dbReference>
<gene>
    <name evidence="4" type="primary">pcn</name>
    <name evidence="9" type="ORF">Asulf_01499</name>
</gene>
<dbReference type="SUPFAM" id="SSF55979">
    <property type="entry name" value="DNA clamp"/>
    <property type="match status" value="2"/>
</dbReference>
<dbReference type="InterPro" id="IPR022648">
    <property type="entry name" value="Pr_cel_nuc_antig_N"/>
</dbReference>
<dbReference type="InterPro" id="IPR022649">
    <property type="entry name" value="Pr_cel_nuc_antig_C"/>
</dbReference>
<dbReference type="CDD" id="cd00577">
    <property type="entry name" value="PCNA"/>
    <property type="match status" value="1"/>
</dbReference>
<evidence type="ECO:0000256" key="6">
    <source>
        <dbReference type="RuleBase" id="RU003673"/>
    </source>
</evidence>